<organism evidence="1 2">
    <name type="scientific">Eretmocerus hayati</name>
    <dbReference type="NCBI Taxonomy" id="131215"/>
    <lineage>
        <taxon>Eukaryota</taxon>
        <taxon>Metazoa</taxon>
        <taxon>Ecdysozoa</taxon>
        <taxon>Arthropoda</taxon>
        <taxon>Hexapoda</taxon>
        <taxon>Insecta</taxon>
        <taxon>Pterygota</taxon>
        <taxon>Neoptera</taxon>
        <taxon>Endopterygota</taxon>
        <taxon>Hymenoptera</taxon>
        <taxon>Apocrita</taxon>
        <taxon>Proctotrupomorpha</taxon>
        <taxon>Chalcidoidea</taxon>
        <taxon>Aphelinidae</taxon>
        <taxon>Aphelininae</taxon>
        <taxon>Eretmocerus</taxon>
    </lineage>
</organism>
<evidence type="ECO:0000313" key="1">
    <source>
        <dbReference type="EMBL" id="KAJ8664995.1"/>
    </source>
</evidence>
<keyword evidence="2" id="KW-1185">Reference proteome</keyword>
<dbReference type="Proteomes" id="UP001239111">
    <property type="component" value="Chromosome 4"/>
</dbReference>
<gene>
    <name evidence="1" type="ORF">QAD02_006657</name>
</gene>
<sequence length="395" mass="45817">MICHNRRTYIWILLFYFASNALLTEVHGYKKAVKYLHKWQIPQNITDECKKFHLVQSHGVILKICTQANEADKTRAHPFTTYIDSIDPQDDQVSCTIPNFLANKVTVFESGHKLLMQDYHQILIVDRNSCIFETATIKAHAIVPQDVFFDVITISSVQYEEEILFKGLLSVKRYDDEGKFITEFPNITRQRGELFHQGYFIDEPTWSVKYFLIQDVSKFSNRWGVVEIFDNSYLKVESASIELYPKSYSVAHNNFSICYEENGLKCVLYDENFKSMYHMNVTNNDSNELDNYHFVSMHNLLGGGSIVMFCEKINDTNTCRLFSAIIDERGLLFTAQYFEIESLYADGSYSDPFLMDINSDFKPQIFELNAEHGIYCLVFPNEGMIHGLGITVKKF</sequence>
<accession>A0ACC2N5S0</accession>
<reference evidence="1" key="1">
    <citation type="submission" date="2023-04" db="EMBL/GenBank/DDBJ databases">
        <title>A chromosome-level genome assembly of the parasitoid wasp Eretmocerus hayati.</title>
        <authorList>
            <person name="Zhong Y."/>
            <person name="Liu S."/>
            <person name="Liu Y."/>
        </authorList>
    </citation>
    <scope>NUCLEOTIDE SEQUENCE</scope>
    <source>
        <strain evidence="1">ZJU_SS_LIU_2023</strain>
    </source>
</reference>
<comment type="caution">
    <text evidence="1">The sequence shown here is derived from an EMBL/GenBank/DDBJ whole genome shotgun (WGS) entry which is preliminary data.</text>
</comment>
<proteinExistence type="predicted"/>
<evidence type="ECO:0000313" key="2">
    <source>
        <dbReference type="Proteomes" id="UP001239111"/>
    </source>
</evidence>
<name>A0ACC2N5S0_9HYME</name>
<dbReference type="EMBL" id="CM056744">
    <property type="protein sequence ID" value="KAJ8664995.1"/>
    <property type="molecule type" value="Genomic_DNA"/>
</dbReference>
<protein>
    <submittedName>
        <fullName evidence="1">Uncharacterized protein</fullName>
    </submittedName>
</protein>